<dbReference type="Proteomes" id="UP000005808">
    <property type="component" value="Unassembled WGS sequence"/>
</dbReference>
<organism evidence="1 2">
    <name type="scientific">Cupriavidus basilensis OR16</name>
    <dbReference type="NCBI Taxonomy" id="1127483"/>
    <lineage>
        <taxon>Bacteria</taxon>
        <taxon>Pseudomonadati</taxon>
        <taxon>Pseudomonadota</taxon>
        <taxon>Betaproteobacteria</taxon>
        <taxon>Burkholderiales</taxon>
        <taxon>Burkholderiaceae</taxon>
        <taxon>Cupriavidus</taxon>
    </lineage>
</organism>
<dbReference type="PATRIC" id="fig|1127483.3.peg.7614"/>
<name>H1SGV9_9BURK</name>
<evidence type="ECO:0000313" key="2">
    <source>
        <dbReference type="Proteomes" id="UP000005808"/>
    </source>
</evidence>
<dbReference type="RefSeq" id="WP_006163688.1">
    <property type="nucleotide sequence ID" value="NZ_AHJE01000137.1"/>
</dbReference>
<dbReference type="EMBL" id="AHJE01000137">
    <property type="protein sequence ID" value="EHP38235.1"/>
    <property type="molecule type" value="Genomic_DNA"/>
</dbReference>
<comment type="caution">
    <text evidence="1">The sequence shown here is derived from an EMBL/GenBank/DDBJ whole genome shotgun (WGS) entry which is preliminary data.</text>
</comment>
<protein>
    <submittedName>
        <fullName evidence="1">Uncharacterized protein</fullName>
    </submittedName>
</protein>
<proteinExistence type="predicted"/>
<sequence>MNGTAVAPFTASTLFVQQETIMSRIRITRPFAIGLLALAAFLPGHAAFSSASLFNVAQAATASKLGDLSAFRAIAADTASIVDKGDLASAKKRIKDLEVSWDAAEAGLKPRAAADWHLVDKAIDRALEALRAGTPSAADCKTSLANLIRTIDQVSGKQ</sequence>
<evidence type="ECO:0000313" key="1">
    <source>
        <dbReference type="EMBL" id="EHP38235.1"/>
    </source>
</evidence>
<dbReference type="AlphaFoldDB" id="H1SGV9"/>
<reference evidence="1 2" key="1">
    <citation type="journal article" date="2012" name="J. Bacteriol.">
        <title>De Novo Genome Project of Cupriavidus basilensis OR16.</title>
        <authorList>
            <person name="Cserhati M."/>
            <person name="Kriszt B."/>
            <person name="Szoboszlay S."/>
            <person name="Toth A."/>
            <person name="Szabo I."/>
            <person name="Tancsics A."/>
            <person name="Nagy I."/>
            <person name="Horvath B."/>
            <person name="Nagy I."/>
            <person name="Kukolya J."/>
        </authorList>
    </citation>
    <scope>NUCLEOTIDE SEQUENCE [LARGE SCALE GENOMIC DNA]</scope>
    <source>
        <strain evidence="1 2">OR16</strain>
    </source>
</reference>
<gene>
    <name evidence="1" type="ORF">OR16_38242</name>
</gene>
<accession>H1SGV9</accession>